<dbReference type="GO" id="GO:0003677">
    <property type="term" value="F:DNA binding"/>
    <property type="evidence" value="ECO:0007669"/>
    <property type="project" value="UniProtKB-KW"/>
</dbReference>
<evidence type="ECO:0000256" key="7">
    <source>
        <dbReference type="ARBA" id="ARBA00023163"/>
    </source>
</evidence>
<dbReference type="Proteomes" id="UP000283569">
    <property type="component" value="Unassembled WGS sequence"/>
</dbReference>
<protein>
    <submittedName>
        <fullName evidence="8">Uncharacterized protein</fullName>
    </submittedName>
</protein>
<keyword evidence="5" id="KW-0238">DNA-binding</keyword>
<keyword evidence="7" id="KW-0804">Transcription</keyword>
<dbReference type="AlphaFoldDB" id="A0A420RY49"/>
<reference evidence="8 9" key="1">
    <citation type="journal article" date="2018" name="Sci. Rep.">
        <title>Characterisation of pathogen-specific regions and novel effector candidates in Fusarium oxysporum f. sp. cepae.</title>
        <authorList>
            <person name="Armitage A.D."/>
            <person name="Taylor A."/>
            <person name="Sobczyk M.K."/>
            <person name="Baxter L."/>
            <person name="Greenfield B.P."/>
            <person name="Bates H.J."/>
            <person name="Wilson F."/>
            <person name="Jackson A.C."/>
            <person name="Ott S."/>
            <person name="Harrison R.J."/>
            <person name="Clarkson J.P."/>
        </authorList>
    </citation>
    <scope>NUCLEOTIDE SEQUENCE [LARGE SCALE GENOMIC DNA]</scope>
    <source>
        <strain evidence="8 9">Fp_A8</strain>
    </source>
</reference>
<evidence type="ECO:0000256" key="3">
    <source>
        <dbReference type="ARBA" id="ARBA00022833"/>
    </source>
</evidence>
<dbReference type="GO" id="GO:0045893">
    <property type="term" value="P:positive regulation of DNA-templated transcription"/>
    <property type="evidence" value="ECO:0007669"/>
    <property type="project" value="InterPro"/>
</dbReference>
<gene>
    <name evidence="8" type="ORF">BFJ72_g14810</name>
</gene>
<organism evidence="8 9">
    <name type="scientific">Gibberella intermedia</name>
    <name type="common">Bulb rot disease fungus</name>
    <name type="synonym">Fusarium proliferatum</name>
    <dbReference type="NCBI Taxonomy" id="948311"/>
    <lineage>
        <taxon>Eukaryota</taxon>
        <taxon>Fungi</taxon>
        <taxon>Dikarya</taxon>
        <taxon>Ascomycota</taxon>
        <taxon>Pezizomycotina</taxon>
        <taxon>Sordariomycetes</taxon>
        <taxon>Hypocreomycetidae</taxon>
        <taxon>Hypocreales</taxon>
        <taxon>Nectriaceae</taxon>
        <taxon>Fusarium</taxon>
        <taxon>Fusarium fujikuroi species complex</taxon>
    </lineage>
</organism>
<proteinExistence type="predicted"/>
<keyword evidence="1" id="KW-0963">Cytoplasm</keyword>
<evidence type="ECO:0000256" key="4">
    <source>
        <dbReference type="ARBA" id="ARBA00023015"/>
    </source>
</evidence>
<accession>A0A420RY49</accession>
<evidence type="ECO:0000256" key="2">
    <source>
        <dbReference type="ARBA" id="ARBA00022723"/>
    </source>
</evidence>
<dbReference type="EMBL" id="MRDB01000130">
    <property type="protein sequence ID" value="RKL21939.1"/>
    <property type="molecule type" value="Genomic_DNA"/>
</dbReference>
<evidence type="ECO:0000256" key="1">
    <source>
        <dbReference type="ARBA" id="ARBA00022490"/>
    </source>
</evidence>
<keyword evidence="3" id="KW-0862">Zinc</keyword>
<comment type="caution">
    <text evidence="8">The sequence shown here is derived from an EMBL/GenBank/DDBJ whole genome shotgun (WGS) entry which is preliminary data.</text>
</comment>
<keyword evidence="4" id="KW-0805">Transcription regulation</keyword>
<name>A0A420RY49_GIBIN</name>
<evidence type="ECO:0000313" key="8">
    <source>
        <dbReference type="EMBL" id="RKL21939.1"/>
    </source>
</evidence>
<dbReference type="GO" id="GO:0046872">
    <property type="term" value="F:metal ion binding"/>
    <property type="evidence" value="ECO:0007669"/>
    <property type="project" value="UniProtKB-KW"/>
</dbReference>
<dbReference type="SUPFAM" id="SSF160930">
    <property type="entry name" value="FlhC-like"/>
    <property type="match status" value="1"/>
</dbReference>
<evidence type="ECO:0000256" key="5">
    <source>
        <dbReference type="ARBA" id="ARBA00023125"/>
    </source>
</evidence>
<dbReference type="InterPro" id="IPR007944">
    <property type="entry name" value="FlhC"/>
</dbReference>
<dbReference type="Pfam" id="PF05280">
    <property type="entry name" value="FlhC"/>
    <property type="match status" value="1"/>
</dbReference>
<sequence>MVAIDLSEVQLSNLTLLLTMRDSISRDPTLACGLFGLREPDARYLASLSSTQILAIVANVGNETLFAPRADLFTLLRSPLPLAGALCAVHPPAPILPAAPVAAAEQAPCMECAQLGARLRTIEIVSGLHQRQILRLLHADHCVPPRGRSPETPEWYHGGTLLDRTEASVFASLYRRLRGLDFDPAQALLGAYRHYRGICRRTPRLSFDRAFDLARHLDGIWNAKEVCFSLVTCAVCGSEHLAEAGAAAHAAGNCPFCKLMVRFPRDPRVQMSFPTPPLPDPACLQWRLAPNARLHTSRD</sequence>
<keyword evidence="2" id="KW-0479">Metal-binding</keyword>
<keyword evidence="6" id="KW-0010">Activator</keyword>
<evidence type="ECO:0000313" key="9">
    <source>
        <dbReference type="Proteomes" id="UP000283569"/>
    </source>
</evidence>
<evidence type="ECO:0000256" key="6">
    <source>
        <dbReference type="ARBA" id="ARBA00023159"/>
    </source>
</evidence>